<keyword evidence="8" id="KW-1185">Reference proteome</keyword>
<dbReference type="eggNOG" id="COG1167">
    <property type="taxonomic scope" value="Bacteria"/>
</dbReference>
<evidence type="ECO:0000256" key="2">
    <source>
        <dbReference type="ARBA" id="ARBA00022898"/>
    </source>
</evidence>
<sequence>MRLKSPWKPRLSGEAQLPCDRLAAALAEDILDGKLAAGERLPPHRDLAWQLGIGLGSVTKAYGILERRGLVHALKGSGTFVADTGGRKGAVIDLSQNAPPAVMSERLLSRTLTALARQAEPALFNSYPPVPGHVRFRTGLARWFGRLGTETGPGRLLLTGGAQHALTVCLSMLSGPGSLLLVEAQTYPCLLTLARYSGVRLAAVAMDHEGMEPEALDRALQAAGPDVRASVYLMPTMQNPVATCMSRARREDILAVCRRHGALIIEDDVYALGADPALPSLTSLDPERVFYINSLSKTLNPSLRIGGLVVPAAWQERAEACLYAHGLMISPLSCLVMEHWIMDGTAQTICDAIGEEAARRRALAASILGDALPPHPNLGYHVWLPMADQEAQALAAAARALGILVTDPLATAAAPENGAAGVRLCIGAPAQAELESALKAIAGLLANLRGAIAGPLAFQA</sequence>
<reference evidence="7 8" key="1">
    <citation type="submission" date="2015-10" db="EMBL/GenBank/DDBJ databases">
        <title>The world's first case of liver abscess caused by Pannonibacter phragmitetus.</title>
        <authorList>
            <person name="Ming D."/>
            <person name="Wang M."/>
            <person name="Zhou Y."/>
            <person name="Jiang T."/>
            <person name="Hu S."/>
        </authorList>
    </citation>
    <scope>NUCLEOTIDE SEQUENCE [LARGE SCALE GENOMIC DNA]</scope>
    <source>
        <strain evidence="7 8">31801</strain>
    </source>
</reference>
<dbReference type="InterPro" id="IPR036388">
    <property type="entry name" value="WH-like_DNA-bd_sf"/>
</dbReference>
<dbReference type="Gene3D" id="1.10.10.10">
    <property type="entry name" value="Winged helix-like DNA-binding domain superfamily/Winged helix DNA-binding domain"/>
    <property type="match status" value="1"/>
</dbReference>
<evidence type="ECO:0000256" key="4">
    <source>
        <dbReference type="ARBA" id="ARBA00023125"/>
    </source>
</evidence>
<evidence type="ECO:0000313" key="8">
    <source>
        <dbReference type="Proteomes" id="UP000064921"/>
    </source>
</evidence>
<keyword evidence="7" id="KW-0032">Aminotransferase</keyword>
<accession>A0A0U3N8L0</accession>
<dbReference type="CDD" id="cd00609">
    <property type="entry name" value="AAT_like"/>
    <property type="match status" value="1"/>
</dbReference>
<dbReference type="InterPro" id="IPR004839">
    <property type="entry name" value="Aminotransferase_I/II_large"/>
</dbReference>
<dbReference type="EMBL" id="CP013068">
    <property type="protein sequence ID" value="ALV27627.1"/>
    <property type="molecule type" value="Genomic_DNA"/>
</dbReference>
<dbReference type="PANTHER" id="PTHR46577">
    <property type="entry name" value="HTH-TYPE TRANSCRIPTIONAL REGULATORY PROTEIN GABR"/>
    <property type="match status" value="1"/>
</dbReference>
<dbReference type="Pfam" id="PF00392">
    <property type="entry name" value="GntR"/>
    <property type="match status" value="1"/>
</dbReference>
<protein>
    <submittedName>
        <fullName evidence="7">Aspartate aminotransferase</fullName>
    </submittedName>
</protein>
<dbReference type="KEGG" id="pphr:APZ00_11585"/>
<dbReference type="Gene3D" id="3.40.640.10">
    <property type="entry name" value="Type I PLP-dependent aspartate aminotransferase-like (Major domain)"/>
    <property type="match status" value="1"/>
</dbReference>
<keyword evidence="3" id="KW-0805">Transcription regulation</keyword>
<name>A0A0U3N8L0_9HYPH</name>
<dbReference type="Proteomes" id="UP000064921">
    <property type="component" value="Chromosome"/>
</dbReference>
<evidence type="ECO:0000259" key="6">
    <source>
        <dbReference type="PROSITE" id="PS50949"/>
    </source>
</evidence>
<proteinExistence type="inferred from homology"/>
<evidence type="ECO:0000313" key="7">
    <source>
        <dbReference type="EMBL" id="ALV27627.1"/>
    </source>
</evidence>
<dbReference type="InterPro" id="IPR015422">
    <property type="entry name" value="PyrdxlP-dep_Trfase_small"/>
</dbReference>
<dbReference type="InterPro" id="IPR051446">
    <property type="entry name" value="HTH_trans_reg/aminotransferase"/>
</dbReference>
<gene>
    <name evidence="7" type="ORF">APZ00_11585</name>
</gene>
<keyword evidence="5" id="KW-0804">Transcription</keyword>
<comment type="similarity">
    <text evidence="1">In the C-terminal section; belongs to the class-I pyridoxal-phosphate-dependent aminotransferase family.</text>
</comment>
<dbReference type="GO" id="GO:0008483">
    <property type="term" value="F:transaminase activity"/>
    <property type="evidence" value="ECO:0007669"/>
    <property type="project" value="UniProtKB-KW"/>
</dbReference>
<evidence type="ECO:0000256" key="1">
    <source>
        <dbReference type="ARBA" id="ARBA00005384"/>
    </source>
</evidence>
<keyword evidence="4" id="KW-0238">DNA-binding</keyword>
<keyword evidence="2" id="KW-0663">Pyridoxal phosphate</keyword>
<dbReference type="PROSITE" id="PS50949">
    <property type="entry name" value="HTH_GNTR"/>
    <property type="match status" value="1"/>
</dbReference>
<dbReference type="GO" id="GO:0003677">
    <property type="term" value="F:DNA binding"/>
    <property type="evidence" value="ECO:0007669"/>
    <property type="project" value="UniProtKB-KW"/>
</dbReference>
<dbReference type="AlphaFoldDB" id="A0A0U3N8L0"/>
<dbReference type="SUPFAM" id="SSF46785">
    <property type="entry name" value="Winged helix' DNA-binding domain"/>
    <property type="match status" value="1"/>
</dbReference>
<dbReference type="SMART" id="SM00345">
    <property type="entry name" value="HTH_GNTR"/>
    <property type="match status" value="1"/>
</dbReference>
<organism evidence="7 8">
    <name type="scientific">Pannonibacter phragmitetus</name>
    <dbReference type="NCBI Taxonomy" id="121719"/>
    <lineage>
        <taxon>Bacteria</taxon>
        <taxon>Pseudomonadati</taxon>
        <taxon>Pseudomonadota</taxon>
        <taxon>Alphaproteobacteria</taxon>
        <taxon>Hyphomicrobiales</taxon>
        <taxon>Stappiaceae</taxon>
        <taxon>Pannonibacter</taxon>
    </lineage>
</organism>
<dbReference type="PANTHER" id="PTHR46577:SF1">
    <property type="entry name" value="HTH-TYPE TRANSCRIPTIONAL REGULATORY PROTEIN GABR"/>
    <property type="match status" value="1"/>
</dbReference>
<evidence type="ECO:0000256" key="3">
    <source>
        <dbReference type="ARBA" id="ARBA00023015"/>
    </source>
</evidence>
<dbReference type="InterPro" id="IPR036390">
    <property type="entry name" value="WH_DNA-bd_sf"/>
</dbReference>
<dbReference type="Gene3D" id="3.90.1150.10">
    <property type="entry name" value="Aspartate Aminotransferase, domain 1"/>
    <property type="match status" value="1"/>
</dbReference>
<dbReference type="STRING" id="121719.APZ00_11585"/>
<keyword evidence="7" id="KW-0808">Transferase</keyword>
<dbReference type="GO" id="GO:0003700">
    <property type="term" value="F:DNA-binding transcription factor activity"/>
    <property type="evidence" value="ECO:0007669"/>
    <property type="project" value="InterPro"/>
</dbReference>
<dbReference type="RefSeq" id="WP_058898986.1">
    <property type="nucleotide sequence ID" value="NZ_CP013068.1"/>
</dbReference>
<dbReference type="Pfam" id="PF00155">
    <property type="entry name" value="Aminotran_1_2"/>
    <property type="match status" value="1"/>
</dbReference>
<feature type="domain" description="HTH gntR-type" evidence="6">
    <location>
        <begin position="16"/>
        <end position="84"/>
    </location>
</feature>
<dbReference type="InterPro" id="IPR000524">
    <property type="entry name" value="Tscrpt_reg_HTH_GntR"/>
</dbReference>
<dbReference type="CDD" id="cd07377">
    <property type="entry name" value="WHTH_GntR"/>
    <property type="match status" value="1"/>
</dbReference>
<dbReference type="InterPro" id="IPR015424">
    <property type="entry name" value="PyrdxlP-dep_Trfase"/>
</dbReference>
<dbReference type="SUPFAM" id="SSF53383">
    <property type="entry name" value="PLP-dependent transferases"/>
    <property type="match status" value="1"/>
</dbReference>
<dbReference type="InterPro" id="IPR015421">
    <property type="entry name" value="PyrdxlP-dep_Trfase_major"/>
</dbReference>
<evidence type="ECO:0000256" key="5">
    <source>
        <dbReference type="ARBA" id="ARBA00023163"/>
    </source>
</evidence>
<dbReference type="GO" id="GO:0030170">
    <property type="term" value="F:pyridoxal phosphate binding"/>
    <property type="evidence" value="ECO:0007669"/>
    <property type="project" value="InterPro"/>
</dbReference>